<organism evidence="3 4">
    <name type="scientific">Microbaculum marinisediminis</name>
    <dbReference type="NCBI Taxonomy" id="2931392"/>
    <lineage>
        <taxon>Bacteria</taxon>
        <taxon>Pseudomonadati</taxon>
        <taxon>Pseudomonadota</taxon>
        <taxon>Alphaproteobacteria</taxon>
        <taxon>Hyphomicrobiales</taxon>
        <taxon>Tepidamorphaceae</taxon>
        <taxon>Microbaculum</taxon>
    </lineage>
</organism>
<evidence type="ECO:0000256" key="1">
    <source>
        <dbReference type="ARBA" id="ARBA00022729"/>
    </source>
</evidence>
<keyword evidence="1 2" id="KW-0732">Signal</keyword>
<dbReference type="PANTHER" id="PTHR33376">
    <property type="match status" value="1"/>
</dbReference>
<accession>A0AAW5R2P4</accession>
<dbReference type="RefSeq" id="WP_261616977.1">
    <property type="nucleotide sequence ID" value="NZ_JALIDZ010000007.1"/>
</dbReference>
<reference evidence="3 4" key="1">
    <citation type="submission" date="2022-04" db="EMBL/GenBank/DDBJ databases">
        <authorList>
            <person name="Ye Y.-Q."/>
            <person name="Du Z.-J."/>
        </authorList>
    </citation>
    <scope>NUCLEOTIDE SEQUENCE [LARGE SCALE GENOMIC DNA]</scope>
    <source>
        <strain evidence="3 4">A6E488</strain>
    </source>
</reference>
<gene>
    <name evidence="3" type="ORF">MUB46_16215</name>
</gene>
<feature type="chain" id="PRO_5043845987" evidence="2">
    <location>
        <begin position="24"/>
        <end position="342"/>
    </location>
</feature>
<dbReference type="InterPro" id="IPR018389">
    <property type="entry name" value="DctP_fam"/>
</dbReference>
<dbReference type="Pfam" id="PF03480">
    <property type="entry name" value="DctP"/>
    <property type="match status" value="1"/>
</dbReference>
<dbReference type="GO" id="GO:0055085">
    <property type="term" value="P:transmembrane transport"/>
    <property type="evidence" value="ECO:0007669"/>
    <property type="project" value="InterPro"/>
</dbReference>
<protein>
    <submittedName>
        <fullName evidence="3">TRAP transporter substrate-binding protein</fullName>
    </submittedName>
</protein>
<feature type="signal peptide" evidence="2">
    <location>
        <begin position="1"/>
        <end position="23"/>
    </location>
</feature>
<proteinExistence type="predicted"/>
<name>A0AAW5R2P4_9HYPH</name>
<dbReference type="EMBL" id="JALIDZ010000007">
    <property type="protein sequence ID" value="MCT8973407.1"/>
    <property type="molecule type" value="Genomic_DNA"/>
</dbReference>
<evidence type="ECO:0000313" key="3">
    <source>
        <dbReference type="EMBL" id="MCT8973407.1"/>
    </source>
</evidence>
<dbReference type="Gene3D" id="3.40.190.170">
    <property type="entry name" value="Bacterial extracellular solute-binding protein, family 7"/>
    <property type="match status" value="1"/>
</dbReference>
<dbReference type="Proteomes" id="UP001320898">
    <property type="component" value="Unassembled WGS sequence"/>
</dbReference>
<dbReference type="InterPro" id="IPR038404">
    <property type="entry name" value="TRAP_DctP_sf"/>
</dbReference>
<sequence length="342" mass="36406">MKKTVAALLVATGVALSVTPASAQTVLRVANWLPPKHPLLAEIIVPWTEQVEEATQGRVKMEVLEAPLGPPPAHFDFAVNGVADVTYGVHNYTPGRFGVTTIAELPGLSDKSEWLSVAYWRIYEQDLAKVDEHKGTHVLSVFTHGPGQLWTKGRDLSSMDSIKGSKIRIGGGFAQEAAKALGLVPIQAPVTKAYEILSGGVADGIEFPAESITAFKVNEVLDQGLIMPGGLYNVSFFVVINQAKWDALSKEDQDAITSVSGENLARLAGQVWDKADAGAMETMKASGKMTFVVPADDQLAAINAALKPYSDEALKQISAKGVDGPAVYEALKAEIDKVKAGN</sequence>
<keyword evidence="4" id="KW-1185">Reference proteome</keyword>
<evidence type="ECO:0000313" key="4">
    <source>
        <dbReference type="Proteomes" id="UP001320898"/>
    </source>
</evidence>
<dbReference type="NCBIfam" id="NF037995">
    <property type="entry name" value="TRAP_S1"/>
    <property type="match status" value="1"/>
</dbReference>
<dbReference type="AlphaFoldDB" id="A0AAW5R2P4"/>
<evidence type="ECO:0000256" key="2">
    <source>
        <dbReference type="SAM" id="SignalP"/>
    </source>
</evidence>
<dbReference type="PANTHER" id="PTHR33376:SF15">
    <property type="entry name" value="BLL6794 PROTEIN"/>
    <property type="match status" value="1"/>
</dbReference>
<comment type="caution">
    <text evidence="3">The sequence shown here is derived from an EMBL/GenBank/DDBJ whole genome shotgun (WGS) entry which is preliminary data.</text>
</comment>
<dbReference type="CDD" id="cd13665">
    <property type="entry name" value="PBP2_TRAP_Dctp3_4"/>
    <property type="match status" value="1"/>
</dbReference>